<dbReference type="PANTHER" id="PTHR30346">
    <property type="entry name" value="TRANSCRIPTIONAL DUAL REGULATOR HCAR-RELATED"/>
    <property type="match status" value="1"/>
</dbReference>
<dbReference type="SUPFAM" id="SSF46785">
    <property type="entry name" value="Winged helix' DNA-binding domain"/>
    <property type="match status" value="1"/>
</dbReference>
<evidence type="ECO:0000256" key="5">
    <source>
        <dbReference type="ARBA" id="ARBA00054626"/>
    </source>
</evidence>
<evidence type="ECO:0000259" key="8">
    <source>
        <dbReference type="PROSITE" id="PS50931"/>
    </source>
</evidence>
<proteinExistence type="inferred from homology"/>
<comment type="function">
    <text evidence="5">Transcriptional regulator of the ttuABCDE tartrate utilization operon.</text>
</comment>
<dbReference type="OrthoDB" id="9811588at2"/>
<organism evidence="9 10">
    <name type="scientific">Rhizobium gallicum</name>
    <dbReference type="NCBI Taxonomy" id="56730"/>
    <lineage>
        <taxon>Bacteria</taxon>
        <taxon>Pseudomonadati</taxon>
        <taxon>Pseudomonadota</taxon>
        <taxon>Alphaproteobacteria</taxon>
        <taxon>Hyphomicrobiales</taxon>
        <taxon>Rhizobiaceae</taxon>
        <taxon>Rhizobium/Agrobacterium group</taxon>
        <taxon>Rhizobium</taxon>
    </lineage>
</organism>
<evidence type="ECO:0000256" key="4">
    <source>
        <dbReference type="ARBA" id="ARBA00023163"/>
    </source>
</evidence>
<keyword evidence="4" id="KW-0804">Transcription</keyword>
<dbReference type="PANTHER" id="PTHR30346:SF28">
    <property type="entry name" value="HTH-TYPE TRANSCRIPTIONAL REGULATOR CYNR"/>
    <property type="match status" value="1"/>
</dbReference>
<dbReference type="Gene3D" id="1.10.10.10">
    <property type="entry name" value="Winged helix-like DNA-binding domain superfamily/Winged helix DNA-binding domain"/>
    <property type="match status" value="1"/>
</dbReference>
<dbReference type="PROSITE" id="PS50931">
    <property type="entry name" value="HTH_LYSR"/>
    <property type="match status" value="1"/>
</dbReference>
<evidence type="ECO:0000256" key="2">
    <source>
        <dbReference type="ARBA" id="ARBA00023015"/>
    </source>
</evidence>
<dbReference type="RefSeq" id="WP_074071150.1">
    <property type="nucleotide sequence ID" value="NZ_CP017105.1"/>
</dbReference>
<dbReference type="InterPro" id="IPR005119">
    <property type="entry name" value="LysR_subst-bd"/>
</dbReference>
<dbReference type="Pfam" id="PF00126">
    <property type="entry name" value="HTH_1"/>
    <property type="match status" value="1"/>
</dbReference>
<gene>
    <name evidence="9" type="ORF">IE4872_PD00143</name>
</gene>
<evidence type="ECO:0000256" key="1">
    <source>
        <dbReference type="ARBA" id="ARBA00009437"/>
    </source>
</evidence>
<accession>A0A1L5NS02</accession>
<evidence type="ECO:0000313" key="10">
    <source>
        <dbReference type="Proteomes" id="UP000184749"/>
    </source>
</evidence>
<dbReference type="AlphaFoldDB" id="A0A1L5NS02"/>
<keyword evidence="2" id="KW-0805">Transcription regulation</keyword>
<keyword evidence="3" id="KW-0238">DNA-binding</keyword>
<dbReference type="GO" id="GO:0003677">
    <property type="term" value="F:DNA binding"/>
    <property type="evidence" value="ECO:0007669"/>
    <property type="project" value="UniProtKB-KW"/>
</dbReference>
<evidence type="ECO:0000256" key="7">
    <source>
        <dbReference type="ARBA" id="ARBA00083243"/>
    </source>
</evidence>
<keyword evidence="9" id="KW-0614">Plasmid</keyword>
<comment type="similarity">
    <text evidence="1">Belongs to the LysR transcriptional regulatory family.</text>
</comment>
<dbReference type="Proteomes" id="UP000184749">
    <property type="component" value="Plasmid pRgalIE4872d"/>
</dbReference>
<dbReference type="PRINTS" id="PR00039">
    <property type="entry name" value="HTHLYSR"/>
</dbReference>
<evidence type="ECO:0000256" key="3">
    <source>
        <dbReference type="ARBA" id="ARBA00023125"/>
    </source>
</evidence>
<dbReference type="EMBL" id="CP017105">
    <property type="protein sequence ID" value="APO70685.1"/>
    <property type="molecule type" value="Genomic_DNA"/>
</dbReference>
<dbReference type="Gene3D" id="3.40.190.10">
    <property type="entry name" value="Periplasmic binding protein-like II"/>
    <property type="match status" value="2"/>
</dbReference>
<dbReference type="Pfam" id="PF03466">
    <property type="entry name" value="LysR_substrate"/>
    <property type="match status" value="1"/>
</dbReference>
<evidence type="ECO:0000256" key="6">
    <source>
        <dbReference type="ARBA" id="ARBA00067332"/>
    </source>
</evidence>
<dbReference type="InterPro" id="IPR036390">
    <property type="entry name" value="WH_DNA-bd_sf"/>
</dbReference>
<name>A0A1L5NS02_9HYPH</name>
<reference evidence="9 10" key="1">
    <citation type="submission" date="2016-09" db="EMBL/GenBank/DDBJ databases">
        <title>The complete genome sequences of Rhizobium gallicum, symbiovars gallicum and phaseoli, symbionts associated to common bean (Phaseolus vulgaris).</title>
        <authorList>
            <person name="Bustos P."/>
            <person name="Santamaria R.I."/>
            <person name="Perez-Carrascal O.M."/>
            <person name="Juarez S."/>
            <person name="Lozano L."/>
            <person name="Martinez-Flores I."/>
            <person name="Martinez-Romero E."/>
            <person name="Cevallos M."/>
            <person name="Romero D."/>
            <person name="Davila G."/>
            <person name="Gonzalez V."/>
        </authorList>
    </citation>
    <scope>NUCLEOTIDE SEQUENCE [LARGE SCALE GENOMIC DNA]</scope>
    <source>
        <strain evidence="9 10">IE4872</strain>
        <plasmid evidence="10">prgalie4872d</plasmid>
    </source>
</reference>
<dbReference type="InterPro" id="IPR036388">
    <property type="entry name" value="WH-like_DNA-bd_sf"/>
</dbReference>
<protein>
    <recommendedName>
        <fullName evidence="6">HTH-type transcriptional regulator TtuA</fullName>
    </recommendedName>
    <alternativeName>
        <fullName evidence="7">Tartrate utilization transcriptional regulator</fullName>
    </alternativeName>
</protein>
<dbReference type="FunFam" id="1.10.10.10:FF:000001">
    <property type="entry name" value="LysR family transcriptional regulator"/>
    <property type="match status" value="1"/>
</dbReference>
<dbReference type="SUPFAM" id="SSF53850">
    <property type="entry name" value="Periplasmic binding protein-like II"/>
    <property type="match status" value="1"/>
</dbReference>
<feature type="domain" description="HTH lysR-type" evidence="8">
    <location>
        <begin position="1"/>
        <end position="58"/>
    </location>
</feature>
<sequence length="299" mass="33444">MELRHLRYFVAVAEELHFNRAADRLHMSQPPLSQQIKQLEDELRVPLLNRTKRHVSLTSAGVAFLAEVRKILAHIDYAVTVARDMGSGERGALRFGSIYSAIYSVMPTILRSLSKSYPNLAVDVFELTIAQQLEQLKDGKIDVGILRLPIFDDLVNTRTIFEEGLMAVVPSMHPLARQREVSLDELVDHPLILSGIGLRANFRQQTLDILSRQQKPLIIAREVAEMHTLISLVGSGLGVALVPETVSRIKIADVTYLPLSDEVPKVGVALAWHRERETPALLRLMEVVFSLDLPAQPTD</sequence>
<evidence type="ECO:0000313" key="9">
    <source>
        <dbReference type="EMBL" id="APO70685.1"/>
    </source>
</evidence>
<dbReference type="CDD" id="cd08414">
    <property type="entry name" value="PBP2_LTTR_aromatics_like"/>
    <property type="match status" value="1"/>
</dbReference>
<dbReference type="GO" id="GO:0003700">
    <property type="term" value="F:DNA-binding transcription factor activity"/>
    <property type="evidence" value="ECO:0007669"/>
    <property type="project" value="InterPro"/>
</dbReference>
<geneLocation type="plasmid" evidence="10">
    <name>prgalie4872d</name>
</geneLocation>
<dbReference type="GO" id="GO:0032993">
    <property type="term" value="C:protein-DNA complex"/>
    <property type="evidence" value="ECO:0007669"/>
    <property type="project" value="TreeGrafter"/>
</dbReference>
<dbReference type="InterPro" id="IPR000847">
    <property type="entry name" value="LysR_HTH_N"/>
</dbReference>